<feature type="active site" description="Proton donor" evidence="5">
    <location>
        <position position="324"/>
    </location>
</feature>
<dbReference type="GO" id="GO:0005737">
    <property type="term" value="C:cytoplasm"/>
    <property type="evidence" value="ECO:0007669"/>
    <property type="project" value="TreeGrafter"/>
</dbReference>
<dbReference type="Gene3D" id="3.20.20.10">
    <property type="entry name" value="Alanine racemase"/>
    <property type="match status" value="1"/>
</dbReference>
<protein>
    <recommendedName>
        <fullName evidence="6">Orn/DAP/Arg decarboxylase 2 N-terminal domain-containing protein</fullName>
    </recommendedName>
</protein>
<dbReference type="FunFam" id="3.20.20.10:FF:000008">
    <property type="entry name" value="Ornithine decarboxylase"/>
    <property type="match status" value="1"/>
</dbReference>
<reference evidence="7 8" key="1">
    <citation type="journal article" date="2016" name="Nat. Commun.">
        <title>Thousands of microbial genomes shed light on interconnected biogeochemical processes in an aquifer system.</title>
        <authorList>
            <person name="Anantharaman K."/>
            <person name="Brown C.T."/>
            <person name="Hug L.A."/>
            <person name="Sharon I."/>
            <person name="Castelle C.J."/>
            <person name="Probst A.J."/>
            <person name="Thomas B.C."/>
            <person name="Singh A."/>
            <person name="Wilkins M.J."/>
            <person name="Karaoz U."/>
            <person name="Brodie E.L."/>
            <person name="Williams K.H."/>
            <person name="Hubbard S.S."/>
            <person name="Banfield J.F."/>
        </authorList>
    </citation>
    <scope>NUCLEOTIDE SEQUENCE [LARGE SCALE GENOMIC DNA]</scope>
</reference>
<dbReference type="PANTHER" id="PTHR11482">
    <property type="entry name" value="ARGININE/DIAMINOPIMELATE/ORNITHINE DECARBOXYLASE"/>
    <property type="match status" value="1"/>
</dbReference>
<comment type="cofactor">
    <cofactor evidence="1 5">
        <name>pyridoxal 5'-phosphate</name>
        <dbReference type="ChEBI" id="CHEBI:597326"/>
    </cofactor>
</comment>
<comment type="similarity">
    <text evidence="2">Belongs to the Orn/Lys/Arg decarboxylase class-II family.</text>
</comment>
<dbReference type="InterPro" id="IPR000183">
    <property type="entry name" value="Orn/DAP/Arg_de-COase"/>
</dbReference>
<dbReference type="SUPFAM" id="SSF51419">
    <property type="entry name" value="PLP-binding barrel"/>
    <property type="match status" value="1"/>
</dbReference>
<evidence type="ECO:0000313" key="8">
    <source>
        <dbReference type="Proteomes" id="UP000177082"/>
    </source>
</evidence>
<sequence>MKADRDFFSKTQSLKTPFIIYDLQKLEDNYQRIKSSFPEFKVFFVMKSNAHPRIISLLRDLGAGFETASLNETSELLNLKVDSKKIMSFHPIKSPEFLQFLNKKRIDIMTADSYQEIDKIAHDFPNAKIVPRVVVDNLGSAWQLNGKYGIEIVEFPHFFRYILRKGLLPWGLTFHVGSQCENISNWIKAIQICDKVWEDAWRDGIRLKLLSLGGGIPVKYTHIVPSIEKVGTVAMKELSKTFLYKTKPVFTIELGRSIVADVGVLVNTVFGTATRGEINWIYIETGTYNGLVEAIETDNRNFFPVATQFPRRRKKIYNIGGPTCVSLDTPFVGIKLPRINLGERVVIKNAGAYTTVCASSFNGFSPPKEYFFQDLN</sequence>
<evidence type="ECO:0000256" key="1">
    <source>
        <dbReference type="ARBA" id="ARBA00001933"/>
    </source>
</evidence>
<dbReference type="EMBL" id="MGHF01000043">
    <property type="protein sequence ID" value="OGM61307.1"/>
    <property type="molecule type" value="Genomic_DNA"/>
</dbReference>
<accession>A0A1F8BB77</accession>
<dbReference type="GO" id="GO:0033387">
    <property type="term" value="P:putrescine biosynthetic process from arginine, via ornithine"/>
    <property type="evidence" value="ECO:0007669"/>
    <property type="project" value="TreeGrafter"/>
</dbReference>
<feature type="modified residue" description="N6-(pyridoxal phosphate)lysine" evidence="5">
    <location>
        <position position="47"/>
    </location>
</feature>
<dbReference type="PANTHER" id="PTHR11482:SF6">
    <property type="entry name" value="ORNITHINE DECARBOXYLASE 1-RELATED"/>
    <property type="match status" value="1"/>
</dbReference>
<evidence type="ECO:0000313" key="7">
    <source>
        <dbReference type="EMBL" id="OGM61307.1"/>
    </source>
</evidence>
<organism evidence="7 8">
    <name type="scientific">Candidatus Woesebacteria bacterium RIFCSPLOWO2_01_FULL_39_21</name>
    <dbReference type="NCBI Taxonomy" id="1802519"/>
    <lineage>
        <taxon>Bacteria</taxon>
        <taxon>Candidatus Woeseibacteriota</taxon>
    </lineage>
</organism>
<dbReference type="InterPro" id="IPR029066">
    <property type="entry name" value="PLP-binding_barrel"/>
</dbReference>
<name>A0A1F8BB77_9BACT</name>
<feature type="domain" description="Orn/DAP/Arg decarboxylase 2 N-terminal" evidence="6">
    <location>
        <begin position="24"/>
        <end position="260"/>
    </location>
</feature>
<dbReference type="PRINTS" id="PR01179">
    <property type="entry name" value="ODADCRBXLASE"/>
</dbReference>
<dbReference type="SUPFAM" id="SSF50621">
    <property type="entry name" value="Alanine racemase C-terminal domain-like"/>
    <property type="match status" value="1"/>
</dbReference>
<comment type="caution">
    <text evidence="7">The sequence shown here is derived from an EMBL/GenBank/DDBJ whole genome shotgun (WGS) entry which is preliminary data.</text>
</comment>
<dbReference type="Gene3D" id="2.40.37.10">
    <property type="entry name" value="Lyase, Ornithine Decarboxylase, Chain A, domain 1"/>
    <property type="match status" value="1"/>
</dbReference>
<evidence type="ECO:0000256" key="3">
    <source>
        <dbReference type="ARBA" id="ARBA00022898"/>
    </source>
</evidence>
<keyword evidence="3 5" id="KW-0663">Pyridoxal phosphate</keyword>
<evidence type="ECO:0000259" key="6">
    <source>
        <dbReference type="Pfam" id="PF02784"/>
    </source>
</evidence>
<dbReference type="AlphaFoldDB" id="A0A1F8BB77"/>
<dbReference type="InterPro" id="IPR009006">
    <property type="entry name" value="Ala_racemase/Decarboxylase_C"/>
</dbReference>
<keyword evidence="4" id="KW-0456">Lyase</keyword>
<dbReference type="GO" id="GO:0004586">
    <property type="term" value="F:ornithine decarboxylase activity"/>
    <property type="evidence" value="ECO:0007669"/>
    <property type="project" value="TreeGrafter"/>
</dbReference>
<gene>
    <name evidence="7" type="ORF">A2961_02130</name>
</gene>
<evidence type="ECO:0000256" key="4">
    <source>
        <dbReference type="ARBA" id="ARBA00023239"/>
    </source>
</evidence>
<dbReference type="InterPro" id="IPR002433">
    <property type="entry name" value="Orn_de-COase"/>
</dbReference>
<dbReference type="STRING" id="1802519.A2961_02130"/>
<dbReference type="Pfam" id="PF02784">
    <property type="entry name" value="Orn_Arg_deC_N"/>
    <property type="match status" value="1"/>
</dbReference>
<dbReference type="InterPro" id="IPR022644">
    <property type="entry name" value="De-COase2_N"/>
</dbReference>
<dbReference type="Proteomes" id="UP000177082">
    <property type="component" value="Unassembled WGS sequence"/>
</dbReference>
<dbReference type="PRINTS" id="PR01182">
    <property type="entry name" value="ORNDCRBXLASE"/>
</dbReference>
<proteinExistence type="inferred from homology"/>
<evidence type="ECO:0000256" key="5">
    <source>
        <dbReference type="PIRSR" id="PIRSR600183-50"/>
    </source>
</evidence>
<evidence type="ECO:0000256" key="2">
    <source>
        <dbReference type="ARBA" id="ARBA00008872"/>
    </source>
</evidence>